<comment type="caution">
    <text evidence="6">The sequence shown here is derived from an EMBL/GenBank/DDBJ whole genome shotgun (WGS) entry which is preliminary data.</text>
</comment>
<dbReference type="Proteomes" id="UP001205612">
    <property type="component" value="Unassembled WGS sequence"/>
</dbReference>
<evidence type="ECO:0000256" key="3">
    <source>
        <dbReference type="ARBA" id="ARBA00023163"/>
    </source>
</evidence>
<proteinExistence type="predicted"/>
<evidence type="ECO:0000256" key="1">
    <source>
        <dbReference type="ARBA" id="ARBA00023015"/>
    </source>
</evidence>
<keyword evidence="3" id="KW-0804">Transcription</keyword>
<dbReference type="PANTHER" id="PTHR43537:SF24">
    <property type="entry name" value="GLUCONATE OPERON TRANSCRIPTIONAL REPRESSOR"/>
    <property type="match status" value="1"/>
</dbReference>
<evidence type="ECO:0000313" key="7">
    <source>
        <dbReference type="Proteomes" id="UP001205612"/>
    </source>
</evidence>
<dbReference type="RefSeq" id="WP_258776899.1">
    <property type="nucleotide sequence ID" value="NZ_JANUGP010000002.1"/>
</dbReference>
<dbReference type="InterPro" id="IPR000524">
    <property type="entry name" value="Tscrpt_reg_HTH_GntR"/>
</dbReference>
<keyword evidence="2" id="KW-0238">DNA-binding</keyword>
<keyword evidence="7" id="KW-1185">Reference proteome</keyword>
<keyword evidence="1" id="KW-0805">Transcription regulation</keyword>
<organism evidence="6 7">
    <name type="scientific">Streptomyces pyxinicus</name>
    <dbReference type="NCBI Taxonomy" id="2970331"/>
    <lineage>
        <taxon>Bacteria</taxon>
        <taxon>Bacillati</taxon>
        <taxon>Actinomycetota</taxon>
        <taxon>Actinomycetes</taxon>
        <taxon>Kitasatosporales</taxon>
        <taxon>Streptomycetaceae</taxon>
        <taxon>Streptomyces</taxon>
    </lineage>
</organism>
<dbReference type="InterPro" id="IPR036390">
    <property type="entry name" value="WH_DNA-bd_sf"/>
</dbReference>
<dbReference type="EMBL" id="JANUGP010000002">
    <property type="protein sequence ID" value="MCS0600567.1"/>
    <property type="molecule type" value="Genomic_DNA"/>
</dbReference>
<dbReference type="InterPro" id="IPR036388">
    <property type="entry name" value="WH-like_DNA-bd_sf"/>
</dbReference>
<dbReference type="PRINTS" id="PR00035">
    <property type="entry name" value="HTHGNTR"/>
</dbReference>
<evidence type="ECO:0000259" key="5">
    <source>
        <dbReference type="PROSITE" id="PS50949"/>
    </source>
</evidence>
<dbReference type="PROSITE" id="PS50949">
    <property type="entry name" value="HTH_GNTR"/>
    <property type="match status" value="1"/>
</dbReference>
<accession>A0ABT2AWE5</accession>
<evidence type="ECO:0000256" key="4">
    <source>
        <dbReference type="SAM" id="MobiDB-lite"/>
    </source>
</evidence>
<feature type="domain" description="HTH gntR-type" evidence="5">
    <location>
        <begin position="22"/>
        <end position="91"/>
    </location>
</feature>
<name>A0ABT2AWE5_9ACTN</name>
<sequence length="299" mass="32887">MDQSCSVLAVTQENAAAGGSGRRTPHEIADALRARIRSGELRAGARLPTQAVLAEEFGVERGAVRQALRVLQQDGLLSNVSKGSPPRVAEPRSAPDEPQPTMVALAPRLTEAFAAPHVTIDAVCLTAQSLIPALGEPLRLIHEGRVRPERIDARVLLPSRDIDLAFPVPVDAGRDDDAVHQRWLAMRNAQGQVLQYNLQALRGTHDIDVRVTFRALPFTPPAKLYLLNGAEALYAYYMITRREEPTESGTLEMYDALGSESLLFSFERRAGQRDAAFVEQSQKWFDALWETISTDLTLS</sequence>
<evidence type="ECO:0000256" key="2">
    <source>
        <dbReference type="ARBA" id="ARBA00023125"/>
    </source>
</evidence>
<feature type="region of interest" description="Disordered" evidence="4">
    <location>
        <begin position="78"/>
        <end position="99"/>
    </location>
</feature>
<dbReference type="Gene3D" id="1.10.10.10">
    <property type="entry name" value="Winged helix-like DNA-binding domain superfamily/Winged helix DNA-binding domain"/>
    <property type="match status" value="1"/>
</dbReference>
<dbReference type="SUPFAM" id="SSF46785">
    <property type="entry name" value="Winged helix' DNA-binding domain"/>
    <property type="match status" value="1"/>
</dbReference>
<dbReference type="Pfam" id="PF00392">
    <property type="entry name" value="GntR"/>
    <property type="match status" value="1"/>
</dbReference>
<protein>
    <submittedName>
        <fullName evidence="6">GntR family transcriptional regulator</fullName>
    </submittedName>
</protein>
<gene>
    <name evidence="6" type="ORF">NX794_04880</name>
</gene>
<reference evidence="6 7" key="1">
    <citation type="submission" date="2022-08" db="EMBL/GenBank/DDBJ databases">
        <authorList>
            <person name="Somphong A."/>
            <person name="Phongsopitanun W."/>
        </authorList>
    </citation>
    <scope>NUCLEOTIDE SEQUENCE [LARGE SCALE GENOMIC DNA]</scope>
    <source>
        <strain evidence="6 7">LP11</strain>
    </source>
</reference>
<evidence type="ECO:0000313" key="6">
    <source>
        <dbReference type="EMBL" id="MCS0600567.1"/>
    </source>
</evidence>
<dbReference type="PANTHER" id="PTHR43537">
    <property type="entry name" value="TRANSCRIPTIONAL REGULATOR, GNTR FAMILY"/>
    <property type="match status" value="1"/>
</dbReference>
<dbReference type="CDD" id="cd07377">
    <property type="entry name" value="WHTH_GntR"/>
    <property type="match status" value="1"/>
</dbReference>
<dbReference type="SMART" id="SM00345">
    <property type="entry name" value="HTH_GNTR"/>
    <property type="match status" value="1"/>
</dbReference>